<protein>
    <submittedName>
        <fullName evidence="1">Uncharacterized protein</fullName>
    </submittedName>
</protein>
<evidence type="ECO:0000313" key="2">
    <source>
        <dbReference type="Proteomes" id="UP000051084"/>
    </source>
</evidence>
<sequence length="68" mass="8236">MFWGGVHLVKTRLNDQIMSARLLKEASDRYRDTKMDQNYQVDAYRVEVTKRQLQVSKHQRLLMRVVRQ</sequence>
<accession>A0A0R1UNK8</accession>
<comment type="caution">
    <text evidence="1">The sequence shown here is derived from an EMBL/GenBank/DDBJ whole genome shotgun (WGS) entry which is preliminary data.</text>
</comment>
<keyword evidence="2" id="KW-1185">Reference proteome</keyword>
<evidence type="ECO:0000313" key="1">
    <source>
        <dbReference type="EMBL" id="KRL94793.1"/>
    </source>
</evidence>
<dbReference type="EMBL" id="AZGC01000029">
    <property type="protein sequence ID" value="KRL94793.1"/>
    <property type="molecule type" value="Genomic_DNA"/>
</dbReference>
<gene>
    <name evidence="1" type="ORF">FC21_GL001259</name>
</gene>
<name>A0A0R1UNK8_9LACO</name>
<dbReference type="STRING" id="417373.GCA_001570685_01505"/>
<dbReference type="AlphaFoldDB" id="A0A0R1UNK8"/>
<organism evidence="1 2">
    <name type="scientific">Limosilactobacillus equigenerosi DSM 18793 = JCM 14505</name>
    <dbReference type="NCBI Taxonomy" id="1423742"/>
    <lineage>
        <taxon>Bacteria</taxon>
        <taxon>Bacillati</taxon>
        <taxon>Bacillota</taxon>
        <taxon>Bacilli</taxon>
        <taxon>Lactobacillales</taxon>
        <taxon>Lactobacillaceae</taxon>
        <taxon>Limosilactobacillus</taxon>
    </lineage>
</organism>
<proteinExistence type="predicted"/>
<dbReference type="Proteomes" id="UP000051084">
    <property type="component" value="Unassembled WGS sequence"/>
</dbReference>
<reference evidence="1 2" key="1">
    <citation type="journal article" date="2015" name="Genome Announc.">
        <title>Expanding the biotechnology potential of lactobacilli through comparative genomics of 213 strains and associated genera.</title>
        <authorList>
            <person name="Sun Z."/>
            <person name="Harris H.M."/>
            <person name="McCann A."/>
            <person name="Guo C."/>
            <person name="Argimon S."/>
            <person name="Zhang W."/>
            <person name="Yang X."/>
            <person name="Jeffery I.B."/>
            <person name="Cooney J.C."/>
            <person name="Kagawa T.F."/>
            <person name="Liu W."/>
            <person name="Song Y."/>
            <person name="Salvetti E."/>
            <person name="Wrobel A."/>
            <person name="Rasinkangas P."/>
            <person name="Parkhill J."/>
            <person name="Rea M.C."/>
            <person name="O'Sullivan O."/>
            <person name="Ritari J."/>
            <person name="Douillard F.P."/>
            <person name="Paul Ross R."/>
            <person name="Yang R."/>
            <person name="Briner A.E."/>
            <person name="Felis G.E."/>
            <person name="de Vos W.M."/>
            <person name="Barrangou R."/>
            <person name="Klaenhammer T.R."/>
            <person name="Caufield P.W."/>
            <person name="Cui Y."/>
            <person name="Zhang H."/>
            <person name="O'Toole P.W."/>
        </authorList>
    </citation>
    <scope>NUCLEOTIDE SEQUENCE [LARGE SCALE GENOMIC DNA]</scope>
    <source>
        <strain evidence="1 2">DSM 18793</strain>
    </source>
</reference>